<dbReference type="AlphaFoldDB" id="A0ABC8SMI9"/>
<evidence type="ECO:0000256" key="1">
    <source>
        <dbReference type="SAM" id="MobiDB-lite"/>
    </source>
</evidence>
<feature type="compositionally biased region" description="Polar residues" evidence="1">
    <location>
        <begin position="127"/>
        <end position="140"/>
    </location>
</feature>
<proteinExistence type="predicted"/>
<protein>
    <submittedName>
        <fullName evidence="3">Uncharacterized protein</fullName>
    </submittedName>
</protein>
<sequence length="209" mass="23209">MAVSIAAMVVLPGVLFGVREGGKMQLALTGMVQQINLIKEGNALHARPANKDMCLGSIEEKGLKVIVTKMDYIRRTLRSVESMMVPNKMANERKLYRSSRRKINGNSSNRKYVALRSKDRDHFGKDASNNQNDNLGSEPSNGVKEKQGNKSPSVLICEGQRKNQIEHMAGIPVVAVPRVGSIEVVTIAKKTDEFNEHANLEKRKEESHE</sequence>
<organism evidence="3 4">
    <name type="scientific">Ilex paraguariensis</name>
    <name type="common">yerba mate</name>
    <dbReference type="NCBI Taxonomy" id="185542"/>
    <lineage>
        <taxon>Eukaryota</taxon>
        <taxon>Viridiplantae</taxon>
        <taxon>Streptophyta</taxon>
        <taxon>Embryophyta</taxon>
        <taxon>Tracheophyta</taxon>
        <taxon>Spermatophyta</taxon>
        <taxon>Magnoliopsida</taxon>
        <taxon>eudicotyledons</taxon>
        <taxon>Gunneridae</taxon>
        <taxon>Pentapetalae</taxon>
        <taxon>asterids</taxon>
        <taxon>campanulids</taxon>
        <taxon>Aquifoliales</taxon>
        <taxon>Aquifoliaceae</taxon>
        <taxon>Ilex</taxon>
    </lineage>
</organism>
<feature type="signal peptide" evidence="2">
    <location>
        <begin position="1"/>
        <end position="17"/>
    </location>
</feature>
<feature type="region of interest" description="Disordered" evidence="1">
    <location>
        <begin position="97"/>
        <end position="152"/>
    </location>
</feature>
<evidence type="ECO:0000313" key="4">
    <source>
        <dbReference type="Proteomes" id="UP001642360"/>
    </source>
</evidence>
<evidence type="ECO:0000313" key="3">
    <source>
        <dbReference type="EMBL" id="CAK9158399.1"/>
    </source>
</evidence>
<name>A0ABC8SMI9_9AQUA</name>
<keyword evidence="2" id="KW-0732">Signal</keyword>
<dbReference type="EMBL" id="CAUOFW020003169">
    <property type="protein sequence ID" value="CAK9158399.1"/>
    <property type="molecule type" value="Genomic_DNA"/>
</dbReference>
<accession>A0ABC8SMI9</accession>
<dbReference type="Proteomes" id="UP001642360">
    <property type="component" value="Unassembled WGS sequence"/>
</dbReference>
<comment type="caution">
    <text evidence="3">The sequence shown here is derived from an EMBL/GenBank/DDBJ whole genome shotgun (WGS) entry which is preliminary data.</text>
</comment>
<gene>
    <name evidence="3" type="ORF">ILEXP_LOCUS27039</name>
</gene>
<feature type="compositionally biased region" description="Basic and acidic residues" evidence="1">
    <location>
        <begin position="116"/>
        <end position="125"/>
    </location>
</feature>
<feature type="chain" id="PRO_5044895559" evidence="2">
    <location>
        <begin position="18"/>
        <end position="209"/>
    </location>
</feature>
<reference evidence="3 4" key="1">
    <citation type="submission" date="2024-02" db="EMBL/GenBank/DDBJ databases">
        <authorList>
            <person name="Vignale AGUSTIN F."/>
            <person name="Sosa J E."/>
            <person name="Modenutti C."/>
        </authorList>
    </citation>
    <scope>NUCLEOTIDE SEQUENCE [LARGE SCALE GENOMIC DNA]</scope>
</reference>
<keyword evidence="4" id="KW-1185">Reference proteome</keyword>
<evidence type="ECO:0000256" key="2">
    <source>
        <dbReference type="SAM" id="SignalP"/>
    </source>
</evidence>